<sequence>MFWTTWSKWCWKNLSH</sequence>
<reference evidence="1" key="2">
    <citation type="journal article" date="2015" name="Data Brief">
        <title>Shoot transcriptome of the giant reed, Arundo donax.</title>
        <authorList>
            <person name="Barrero R.A."/>
            <person name="Guerrero F.D."/>
            <person name="Moolhuijzen P."/>
            <person name="Goolsby J.A."/>
            <person name="Tidwell J."/>
            <person name="Bellgard S.E."/>
            <person name="Bellgard M.I."/>
        </authorList>
    </citation>
    <scope>NUCLEOTIDE SEQUENCE</scope>
    <source>
        <tissue evidence="1">Shoot tissue taken approximately 20 cm above the soil surface</tissue>
    </source>
</reference>
<dbReference type="AlphaFoldDB" id="A0A0A9BVN7"/>
<accession>A0A0A9BVN7</accession>
<organism evidence="1">
    <name type="scientific">Arundo donax</name>
    <name type="common">Giant reed</name>
    <name type="synonym">Donax arundinaceus</name>
    <dbReference type="NCBI Taxonomy" id="35708"/>
    <lineage>
        <taxon>Eukaryota</taxon>
        <taxon>Viridiplantae</taxon>
        <taxon>Streptophyta</taxon>
        <taxon>Embryophyta</taxon>
        <taxon>Tracheophyta</taxon>
        <taxon>Spermatophyta</taxon>
        <taxon>Magnoliopsida</taxon>
        <taxon>Liliopsida</taxon>
        <taxon>Poales</taxon>
        <taxon>Poaceae</taxon>
        <taxon>PACMAD clade</taxon>
        <taxon>Arundinoideae</taxon>
        <taxon>Arundineae</taxon>
        <taxon>Arundo</taxon>
    </lineage>
</organism>
<proteinExistence type="predicted"/>
<protein>
    <submittedName>
        <fullName evidence="1">Uncharacterized protein</fullName>
    </submittedName>
</protein>
<name>A0A0A9BVN7_ARUDO</name>
<dbReference type="EMBL" id="GBRH01234558">
    <property type="protein sequence ID" value="JAD63337.1"/>
    <property type="molecule type" value="Transcribed_RNA"/>
</dbReference>
<evidence type="ECO:0000313" key="1">
    <source>
        <dbReference type="EMBL" id="JAD63337.1"/>
    </source>
</evidence>
<reference evidence="1" key="1">
    <citation type="submission" date="2014-09" db="EMBL/GenBank/DDBJ databases">
        <authorList>
            <person name="Magalhaes I.L.F."/>
            <person name="Oliveira U."/>
            <person name="Santos F.R."/>
            <person name="Vidigal T.H.D.A."/>
            <person name="Brescovit A.D."/>
            <person name="Santos A.J."/>
        </authorList>
    </citation>
    <scope>NUCLEOTIDE SEQUENCE</scope>
    <source>
        <tissue evidence="1">Shoot tissue taken approximately 20 cm above the soil surface</tissue>
    </source>
</reference>